<reference evidence="3 4" key="1">
    <citation type="submission" date="2018-09" db="EMBL/GenBank/DDBJ databases">
        <title>Zymobacter palmae IAM14233 (=T109) whole genome analysis.</title>
        <authorList>
            <person name="Yanase H."/>
        </authorList>
    </citation>
    <scope>NUCLEOTIDE SEQUENCE [LARGE SCALE GENOMIC DNA]</scope>
    <source>
        <strain evidence="3 4">IAM14233</strain>
    </source>
</reference>
<evidence type="ECO:0000256" key="2">
    <source>
        <dbReference type="PIRNR" id="PIRNR006221"/>
    </source>
</evidence>
<evidence type="ECO:0000256" key="1">
    <source>
        <dbReference type="ARBA" id="ARBA00009460"/>
    </source>
</evidence>
<evidence type="ECO:0000313" key="3">
    <source>
        <dbReference type="EMBL" id="BBG29548.1"/>
    </source>
</evidence>
<dbReference type="RefSeq" id="WP_027705247.1">
    <property type="nucleotide sequence ID" value="NZ_AP018933.1"/>
</dbReference>
<dbReference type="PIRSF" id="PIRSF006221">
    <property type="entry name" value="Ketosamine-3-kinase"/>
    <property type="match status" value="1"/>
</dbReference>
<dbReference type="InterPro" id="IPR011009">
    <property type="entry name" value="Kinase-like_dom_sf"/>
</dbReference>
<organism evidence="3 4">
    <name type="scientific">Zymobacter palmae</name>
    <dbReference type="NCBI Taxonomy" id="33074"/>
    <lineage>
        <taxon>Bacteria</taxon>
        <taxon>Pseudomonadati</taxon>
        <taxon>Pseudomonadota</taxon>
        <taxon>Gammaproteobacteria</taxon>
        <taxon>Oceanospirillales</taxon>
        <taxon>Halomonadaceae</taxon>
        <taxon>Zymobacter group</taxon>
        <taxon>Zymobacter</taxon>
    </lineage>
</organism>
<sequence>MQIHTKRAPNAPKGFLETEAAGLEWLREAHGAAVVKVVSVSASTLVLEALVRGRPNADMAYRFGEALAHTHAAGAKGFGARPPLAPLDHGYYGPTEEPLPMAYADERQWGRFFADHRLLAYARIAHARGQLTSLAPFEQLAERLRAGDFDDTLPPARIHGDLWSGNLLWTPTSGVLIDPAAHGGHPLTDIAALALFGVAHFDDIVAGYQHVTPLPTQWETLIDLHQLPCILLHAALFGSVYGAQARQLAQRYLH</sequence>
<comment type="similarity">
    <text evidence="1 2">Belongs to the fructosamine kinase family.</text>
</comment>
<dbReference type="Pfam" id="PF03881">
    <property type="entry name" value="Fructosamin_kin"/>
    <property type="match status" value="1"/>
</dbReference>
<dbReference type="KEGG" id="zpl:ZBT109_0772"/>
<dbReference type="Gene3D" id="3.30.200.20">
    <property type="entry name" value="Phosphorylase Kinase, domain 1"/>
    <property type="match status" value="1"/>
</dbReference>
<dbReference type="PANTHER" id="PTHR12149">
    <property type="entry name" value="FRUCTOSAMINE 3 KINASE-RELATED PROTEIN"/>
    <property type="match status" value="1"/>
</dbReference>
<dbReference type="EMBL" id="AP018933">
    <property type="protein sequence ID" value="BBG29548.1"/>
    <property type="molecule type" value="Genomic_DNA"/>
</dbReference>
<dbReference type="STRING" id="1123510.GCA_000620025_02168"/>
<dbReference type="GO" id="GO:0016301">
    <property type="term" value="F:kinase activity"/>
    <property type="evidence" value="ECO:0007669"/>
    <property type="project" value="UniProtKB-UniRule"/>
</dbReference>
<proteinExistence type="inferred from homology"/>
<accession>A0A348HD46</accession>
<dbReference type="SUPFAM" id="SSF56112">
    <property type="entry name" value="Protein kinase-like (PK-like)"/>
    <property type="match status" value="1"/>
</dbReference>
<protein>
    <submittedName>
        <fullName evidence="3">Fructosamine-3-kinase</fullName>
    </submittedName>
</protein>
<gene>
    <name evidence="3" type="ORF">ZBT109_0772</name>
</gene>
<dbReference type="Gene3D" id="1.20.1270.240">
    <property type="match status" value="1"/>
</dbReference>
<dbReference type="AlphaFoldDB" id="A0A348HD46"/>
<keyword evidence="2 3" id="KW-0418">Kinase</keyword>
<dbReference type="Proteomes" id="UP000267342">
    <property type="component" value="Chromosome"/>
</dbReference>
<dbReference type="Gene3D" id="1.10.510.10">
    <property type="entry name" value="Transferase(Phosphotransferase) domain 1"/>
    <property type="match status" value="1"/>
</dbReference>
<dbReference type="InterPro" id="IPR016477">
    <property type="entry name" value="Fructo-/Ketosamine-3-kinase"/>
</dbReference>
<dbReference type="OrthoDB" id="5291879at2"/>
<name>A0A348HD46_9GAMM</name>
<dbReference type="PANTHER" id="PTHR12149:SF8">
    <property type="entry name" value="PROTEIN-RIBULOSAMINE 3-KINASE"/>
    <property type="match status" value="1"/>
</dbReference>
<keyword evidence="4" id="KW-1185">Reference proteome</keyword>
<keyword evidence="2" id="KW-0808">Transferase</keyword>
<evidence type="ECO:0000313" key="4">
    <source>
        <dbReference type="Proteomes" id="UP000267342"/>
    </source>
</evidence>